<gene>
    <name evidence="1" type="ORF">FC83_GL000045</name>
</gene>
<dbReference type="PATRIC" id="fig|1423734.3.peg.45"/>
<accession>A0A0R1Y1M5</accession>
<dbReference type="AlphaFoldDB" id="A0A0R1Y1M5"/>
<evidence type="ECO:0000313" key="1">
    <source>
        <dbReference type="EMBL" id="KRM36146.1"/>
    </source>
</evidence>
<protein>
    <submittedName>
        <fullName evidence="1">Uncharacterized protein</fullName>
    </submittedName>
</protein>
<dbReference type="STRING" id="1423734.FC83_GL000045"/>
<evidence type="ECO:0000313" key="2">
    <source>
        <dbReference type="Proteomes" id="UP000051236"/>
    </source>
</evidence>
<organism evidence="1 2">
    <name type="scientific">Agrilactobacillus composti DSM 18527 = JCM 14202</name>
    <dbReference type="NCBI Taxonomy" id="1423734"/>
    <lineage>
        <taxon>Bacteria</taxon>
        <taxon>Bacillati</taxon>
        <taxon>Bacillota</taxon>
        <taxon>Bacilli</taxon>
        <taxon>Lactobacillales</taxon>
        <taxon>Lactobacillaceae</taxon>
        <taxon>Agrilactobacillus</taxon>
    </lineage>
</organism>
<dbReference type="EMBL" id="AZGA01000006">
    <property type="protein sequence ID" value="KRM36146.1"/>
    <property type="molecule type" value="Genomic_DNA"/>
</dbReference>
<dbReference type="Proteomes" id="UP000051236">
    <property type="component" value="Unassembled WGS sequence"/>
</dbReference>
<proteinExistence type="predicted"/>
<reference evidence="1 2" key="1">
    <citation type="journal article" date="2015" name="Genome Announc.">
        <title>Expanding the biotechnology potential of lactobacilli through comparative genomics of 213 strains and associated genera.</title>
        <authorList>
            <person name="Sun Z."/>
            <person name="Harris H.M."/>
            <person name="McCann A."/>
            <person name="Guo C."/>
            <person name="Argimon S."/>
            <person name="Zhang W."/>
            <person name="Yang X."/>
            <person name="Jeffery I.B."/>
            <person name="Cooney J.C."/>
            <person name="Kagawa T.F."/>
            <person name="Liu W."/>
            <person name="Song Y."/>
            <person name="Salvetti E."/>
            <person name="Wrobel A."/>
            <person name="Rasinkangas P."/>
            <person name="Parkhill J."/>
            <person name="Rea M.C."/>
            <person name="O'Sullivan O."/>
            <person name="Ritari J."/>
            <person name="Douillard F.P."/>
            <person name="Paul Ross R."/>
            <person name="Yang R."/>
            <person name="Briner A.E."/>
            <person name="Felis G.E."/>
            <person name="de Vos W.M."/>
            <person name="Barrangou R."/>
            <person name="Klaenhammer T.R."/>
            <person name="Caufield P.W."/>
            <person name="Cui Y."/>
            <person name="Zhang H."/>
            <person name="O'Toole P.W."/>
        </authorList>
    </citation>
    <scope>NUCLEOTIDE SEQUENCE [LARGE SCALE GENOMIC DNA]</scope>
    <source>
        <strain evidence="1 2">DSM 18527</strain>
    </source>
</reference>
<sequence>MSDKNYIALTLQNHLTIRHIDPARIRTELRSDLFVISLTHLPKDTPGLSFEEVQILDCVYNTIGMFGVQFTQQLILYDTISNHIDEIQIQLKLPAYQLVNQGLAKFFNAGPTP</sequence>
<dbReference type="RefSeq" id="WP_057002363.1">
    <property type="nucleotide sequence ID" value="NZ_AZGA01000006.1"/>
</dbReference>
<name>A0A0R1Y1M5_9LACO</name>
<keyword evidence="2" id="KW-1185">Reference proteome</keyword>
<comment type="caution">
    <text evidence="1">The sequence shown here is derived from an EMBL/GenBank/DDBJ whole genome shotgun (WGS) entry which is preliminary data.</text>
</comment>